<keyword evidence="2" id="KW-0808">Transferase</keyword>
<gene>
    <name evidence="2" type="ORF">SAMN05421743_11469</name>
</gene>
<dbReference type="InterPro" id="IPR029063">
    <property type="entry name" value="SAM-dependent_MTases_sf"/>
</dbReference>
<dbReference type="AlphaFoldDB" id="A0A1H4G790"/>
<dbReference type="GO" id="GO:0008757">
    <property type="term" value="F:S-adenosylmethionine-dependent methyltransferase activity"/>
    <property type="evidence" value="ECO:0007669"/>
    <property type="project" value="InterPro"/>
</dbReference>
<accession>A0A1H4G790</accession>
<name>A0A1H4G790_9BACI</name>
<evidence type="ECO:0000313" key="2">
    <source>
        <dbReference type="EMBL" id="SEB05513.1"/>
    </source>
</evidence>
<feature type="domain" description="Methyltransferase type 11" evidence="1">
    <location>
        <begin position="47"/>
        <end position="140"/>
    </location>
</feature>
<dbReference type="GO" id="GO:0032259">
    <property type="term" value="P:methylation"/>
    <property type="evidence" value="ECO:0007669"/>
    <property type="project" value="UniProtKB-KW"/>
</dbReference>
<reference evidence="2 3" key="1">
    <citation type="submission" date="2016-10" db="EMBL/GenBank/DDBJ databases">
        <authorList>
            <person name="de Groot N.N."/>
        </authorList>
    </citation>
    <scope>NUCLEOTIDE SEQUENCE [LARGE SCALE GENOMIC DNA]</scope>
    <source>
        <strain evidence="2 3">CCM7597</strain>
    </source>
</reference>
<dbReference type="InterPro" id="IPR013216">
    <property type="entry name" value="Methyltransf_11"/>
</dbReference>
<evidence type="ECO:0000313" key="3">
    <source>
        <dbReference type="Proteomes" id="UP000198584"/>
    </source>
</evidence>
<keyword evidence="3" id="KW-1185">Reference proteome</keyword>
<dbReference type="Pfam" id="PF08241">
    <property type="entry name" value="Methyltransf_11"/>
    <property type="match status" value="1"/>
</dbReference>
<evidence type="ECO:0000259" key="1">
    <source>
        <dbReference type="Pfam" id="PF08241"/>
    </source>
</evidence>
<dbReference type="PANTHER" id="PTHR45036:SF1">
    <property type="entry name" value="METHYLTRANSFERASE LIKE 7A"/>
    <property type="match status" value="1"/>
</dbReference>
<protein>
    <submittedName>
        <fullName evidence="2">Methyltransferase domain-containing protein</fullName>
    </submittedName>
</protein>
<dbReference type="Gene3D" id="3.40.50.150">
    <property type="entry name" value="Vaccinia Virus protein VP39"/>
    <property type="match status" value="1"/>
</dbReference>
<dbReference type="STRING" id="571932.SAMN05421743_11469"/>
<dbReference type="EMBL" id="FNQR01000014">
    <property type="protein sequence ID" value="SEB05513.1"/>
    <property type="molecule type" value="Genomic_DNA"/>
</dbReference>
<dbReference type="InterPro" id="IPR052356">
    <property type="entry name" value="Thiol_S-MT"/>
</dbReference>
<dbReference type="SUPFAM" id="SSF53335">
    <property type="entry name" value="S-adenosyl-L-methionine-dependent methyltransferases"/>
    <property type="match status" value="1"/>
</dbReference>
<organism evidence="2 3">
    <name type="scientific">Thalassobacillus cyri</name>
    <dbReference type="NCBI Taxonomy" id="571932"/>
    <lineage>
        <taxon>Bacteria</taxon>
        <taxon>Bacillati</taxon>
        <taxon>Bacillota</taxon>
        <taxon>Bacilli</taxon>
        <taxon>Bacillales</taxon>
        <taxon>Bacillaceae</taxon>
        <taxon>Thalassobacillus</taxon>
    </lineage>
</organism>
<proteinExistence type="predicted"/>
<dbReference type="Proteomes" id="UP000198584">
    <property type="component" value="Unassembled WGS sequence"/>
</dbReference>
<sequence length="209" mass="23617">MGSDFGGEKTLGRWFPKLYNIVMKPLDLTKLRKIRKMLSEQAGGRVLEVGSGTGMNFPYYKYAAKVDAIEPNPWMNKQAQRQVKSSQVPIHIHLAKAEKLPFADNTFDTVVATLVFCSISDPLKAFREIKRVSKPGASILLLEHVKVNHPVIGKAQEALTPFWKSVCDGCHLNRDTVRLLKLTDLSVLKVHSYFKGLFLYIVCLNEERD</sequence>
<dbReference type="CDD" id="cd02440">
    <property type="entry name" value="AdoMet_MTases"/>
    <property type="match status" value="1"/>
</dbReference>
<dbReference type="PANTHER" id="PTHR45036">
    <property type="entry name" value="METHYLTRANSFERASE LIKE 7B"/>
    <property type="match status" value="1"/>
</dbReference>
<keyword evidence="2" id="KW-0489">Methyltransferase</keyword>